<dbReference type="Pfam" id="PF04452">
    <property type="entry name" value="Methyltrans_RNA"/>
    <property type="match status" value="1"/>
</dbReference>
<dbReference type="RefSeq" id="WP_051501237.1">
    <property type="nucleotide sequence ID" value="NZ_SOAN01000010.1"/>
</dbReference>
<keyword evidence="7 12" id="KW-0489">Methyltransferase</keyword>
<evidence type="ECO:0000259" key="14">
    <source>
        <dbReference type="Pfam" id="PF20260"/>
    </source>
</evidence>
<dbReference type="InterPro" id="IPR006700">
    <property type="entry name" value="RsmE"/>
</dbReference>
<dbReference type="InterPro" id="IPR029028">
    <property type="entry name" value="Alpha/beta_knot_MTases"/>
</dbReference>
<evidence type="ECO:0000256" key="11">
    <source>
        <dbReference type="ARBA" id="ARBA00047944"/>
    </source>
</evidence>
<dbReference type="EMBL" id="SOAN01000010">
    <property type="protein sequence ID" value="TDS83393.1"/>
    <property type="molecule type" value="Genomic_DNA"/>
</dbReference>
<proteinExistence type="inferred from homology"/>
<dbReference type="Gene3D" id="3.40.1280.10">
    <property type="match status" value="1"/>
</dbReference>
<evidence type="ECO:0000256" key="10">
    <source>
        <dbReference type="ARBA" id="ARBA00025699"/>
    </source>
</evidence>
<keyword evidence="16" id="KW-1185">Reference proteome</keyword>
<dbReference type="AlphaFoldDB" id="A0A4R7FX67"/>
<evidence type="ECO:0000256" key="2">
    <source>
        <dbReference type="ARBA" id="ARBA00005528"/>
    </source>
</evidence>
<evidence type="ECO:0000313" key="16">
    <source>
        <dbReference type="Proteomes" id="UP000294506"/>
    </source>
</evidence>
<evidence type="ECO:0000256" key="8">
    <source>
        <dbReference type="ARBA" id="ARBA00022679"/>
    </source>
</evidence>
<accession>A0A4R7FX67</accession>
<dbReference type="Proteomes" id="UP000294506">
    <property type="component" value="Unassembled WGS sequence"/>
</dbReference>
<comment type="similarity">
    <text evidence="2 12">Belongs to the RNA methyltransferase RsmE family.</text>
</comment>
<dbReference type="EC" id="2.1.1.193" evidence="3 12"/>
<dbReference type="InterPro" id="IPR046886">
    <property type="entry name" value="RsmE_MTase_dom"/>
</dbReference>
<keyword evidence="8 12" id="KW-0808">Transferase</keyword>
<comment type="catalytic activity">
    <reaction evidence="11 12">
        <text>uridine(1498) in 16S rRNA + S-adenosyl-L-methionine = N(3)-methyluridine(1498) in 16S rRNA + S-adenosyl-L-homocysteine + H(+)</text>
        <dbReference type="Rhea" id="RHEA:42920"/>
        <dbReference type="Rhea" id="RHEA-COMP:10283"/>
        <dbReference type="Rhea" id="RHEA-COMP:10284"/>
        <dbReference type="ChEBI" id="CHEBI:15378"/>
        <dbReference type="ChEBI" id="CHEBI:57856"/>
        <dbReference type="ChEBI" id="CHEBI:59789"/>
        <dbReference type="ChEBI" id="CHEBI:65315"/>
        <dbReference type="ChEBI" id="CHEBI:74502"/>
        <dbReference type="EC" id="2.1.1.193"/>
    </reaction>
</comment>
<organism evidence="15 16">
    <name type="scientific">Nesterenkonia aurantiaca</name>
    <dbReference type="NCBI Taxonomy" id="1436010"/>
    <lineage>
        <taxon>Bacteria</taxon>
        <taxon>Bacillati</taxon>
        <taxon>Actinomycetota</taxon>
        <taxon>Actinomycetes</taxon>
        <taxon>Micrococcales</taxon>
        <taxon>Micrococcaceae</taxon>
        <taxon>Nesterenkonia</taxon>
    </lineage>
</organism>
<gene>
    <name evidence="15" type="ORF">EV640_11047</name>
</gene>
<dbReference type="NCBIfam" id="NF008693">
    <property type="entry name" value="PRK11713.2-3"/>
    <property type="match status" value="1"/>
</dbReference>
<keyword evidence="9 12" id="KW-0949">S-adenosyl-L-methionine</keyword>
<dbReference type="CDD" id="cd18084">
    <property type="entry name" value="RsmE-like"/>
    <property type="match status" value="1"/>
</dbReference>
<evidence type="ECO:0000313" key="15">
    <source>
        <dbReference type="EMBL" id="TDS83393.1"/>
    </source>
</evidence>
<comment type="caution">
    <text evidence="15">The sequence shown here is derived from an EMBL/GenBank/DDBJ whole genome shotgun (WGS) entry which is preliminary data.</text>
</comment>
<evidence type="ECO:0000256" key="7">
    <source>
        <dbReference type="ARBA" id="ARBA00022603"/>
    </source>
</evidence>
<dbReference type="PIRSF" id="PIRSF015601">
    <property type="entry name" value="MTase_slr0722"/>
    <property type="match status" value="1"/>
</dbReference>
<feature type="domain" description="Ribosomal RNA small subunit methyltransferase E PUA-like" evidence="14">
    <location>
        <begin position="25"/>
        <end position="71"/>
    </location>
</feature>
<evidence type="ECO:0000256" key="4">
    <source>
        <dbReference type="ARBA" id="ARBA00013673"/>
    </source>
</evidence>
<dbReference type="Gene3D" id="2.40.240.20">
    <property type="entry name" value="Hypothetical PUA domain-like, domain 1"/>
    <property type="match status" value="1"/>
</dbReference>
<reference evidence="15 16" key="1">
    <citation type="submission" date="2019-03" db="EMBL/GenBank/DDBJ databases">
        <title>Genomic Encyclopedia of Type Strains, Phase III (KMG-III): the genomes of soil and plant-associated and newly described type strains.</title>
        <authorList>
            <person name="Whitman W."/>
        </authorList>
    </citation>
    <scope>NUCLEOTIDE SEQUENCE [LARGE SCALE GENOMIC DNA]</scope>
    <source>
        <strain evidence="15 16">DSM 27373</strain>
    </source>
</reference>
<protein>
    <recommendedName>
        <fullName evidence="4 12">Ribosomal RNA small subunit methyltransferase E</fullName>
        <ecNumber evidence="3 12">2.1.1.193</ecNumber>
    </recommendedName>
</protein>
<evidence type="ECO:0000259" key="13">
    <source>
        <dbReference type="Pfam" id="PF04452"/>
    </source>
</evidence>
<keyword evidence="5 12" id="KW-0963">Cytoplasm</keyword>
<evidence type="ECO:0000256" key="12">
    <source>
        <dbReference type="PIRNR" id="PIRNR015601"/>
    </source>
</evidence>
<dbReference type="GO" id="GO:0070042">
    <property type="term" value="F:rRNA (uridine-N3-)-methyltransferase activity"/>
    <property type="evidence" value="ECO:0007669"/>
    <property type="project" value="TreeGrafter"/>
</dbReference>
<dbReference type="SUPFAM" id="SSF88697">
    <property type="entry name" value="PUA domain-like"/>
    <property type="match status" value="1"/>
</dbReference>
<dbReference type="GO" id="GO:0070475">
    <property type="term" value="P:rRNA base methylation"/>
    <property type="evidence" value="ECO:0007669"/>
    <property type="project" value="TreeGrafter"/>
</dbReference>
<dbReference type="GO" id="GO:0005737">
    <property type="term" value="C:cytoplasm"/>
    <property type="evidence" value="ECO:0007669"/>
    <property type="project" value="UniProtKB-SubCell"/>
</dbReference>
<evidence type="ECO:0000256" key="6">
    <source>
        <dbReference type="ARBA" id="ARBA00022552"/>
    </source>
</evidence>
<name>A0A4R7FX67_9MICC</name>
<comment type="function">
    <text evidence="10 12">Specifically methylates the N3 position of the uracil ring of uridine 1498 (m3U1498) in 16S rRNA. Acts on the fully assembled 30S ribosomal subunit.</text>
</comment>
<dbReference type="SUPFAM" id="SSF75217">
    <property type="entry name" value="alpha/beta knot"/>
    <property type="match status" value="1"/>
</dbReference>
<evidence type="ECO:0000256" key="5">
    <source>
        <dbReference type="ARBA" id="ARBA00022490"/>
    </source>
</evidence>
<evidence type="ECO:0000256" key="3">
    <source>
        <dbReference type="ARBA" id="ARBA00012328"/>
    </source>
</evidence>
<dbReference type="InterPro" id="IPR029026">
    <property type="entry name" value="tRNA_m1G_MTases_N"/>
</dbReference>
<comment type="subcellular location">
    <subcellularLocation>
        <location evidence="1 12">Cytoplasm</location>
    </subcellularLocation>
</comment>
<dbReference type="PANTHER" id="PTHR30027">
    <property type="entry name" value="RIBOSOMAL RNA SMALL SUBUNIT METHYLTRANSFERASE E"/>
    <property type="match status" value="1"/>
</dbReference>
<dbReference type="NCBIfam" id="TIGR00046">
    <property type="entry name" value="RsmE family RNA methyltransferase"/>
    <property type="match status" value="1"/>
</dbReference>
<evidence type="ECO:0000256" key="9">
    <source>
        <dbReference type="ARBA" id="ARBA00022691"/>
    </source>
</evidence>
<feature type="domain" description="Ribosomal RNA small subunit methyltransferase E methyltransferase" evidence="13">
    <location>
        <begin position="81"/>
        <end position="261"/>
    </location>
</feature>
<dbReference type="Pfam" id="PF20260">
    <property type="entry name" value="PUA_4"/>
    <property type="match status" value="1"/>
</dbReference>
<evidence type="ECO:0000256" key="1">
    <source>
        <dbReference type="ARBA" id="ARBA00004496"/>
    </source>
</evidence>
<dbReference type="InterPro" id="IPR015947">
    <property type="entry name" value="PUA-like_sf"/>
</dbReference>
<sequence>MTAPLFHLEPGALDHVGVAEVITLAGSEGHHAATVMRLQPGEPVLLSDTVGRRAEGRVRSAGSGQLEVEILSLLQEPRLLPRLVLVQALAKDRRDLQGVESATELGVDAVIPWQAERSVARWKAGREAKKHAEWVAMVRTAAKQTRRTTIPEVRPLHSTSGYLQAIKAAGAEVGVVVLHETDETSLAQAIAALQAPGGHASQAPGAPAHQLTELHLIVGPEGGISDREIELLTGAGARIARLGPTVLRSSTAGPAALAAAQLLLGRWDWDTGAGHPEQSA</sequence>
<keyword evidence="6 12" id="KW-0698">rRNA processing</keyword>
<dbReference type="InterPro" id="IPR046887">
    <property type="entry name" value="RsmE_PUA-like"/>
</dbReference>
<dbReference type="PANTHER" id="PTHR30027:SF3">
    <property type="entry name" value="16S RRNA (URACIL(1498)-N(3))-METHYLTRANSFERASE"/>
    <property type="match status" value="1"/>
</dbReference>